<dbReference type="PANTHER" id="PTHR48100:SF2">
    <property type="entry name" value="CONSERVED PROTEIN"/>
    <property type="match status" value="1"/>
</dbReference>
<dbReference type="GO" id="GO:0016791">
    <property type="term" value="F:phosphatase activity"/>
    <property type="evidence" value="ECO:0007669"/>
    <property type="project" value="TreeGrafter"/>
</dbReference>
<dbReference type="NCBIfam" id="TIGR03848">
    <property type="entry name" value="MSMEG_4193"/>
    <property type="match status" value="1"/>
</dbReference>
<sequence>MPTLILARHGRTHANVSGVLAGRTPGVTLDELGEEQATAAAARLEGLPLAAVVSSPMERCRQTAAILAPGAEASVEPGLDECDYGSWAGRPIKELVKEKLWRTVQAHPSGVVFPDGEAMAQMSRRGVAAVREWDARVAEEHGPDAVWLAVSHGDVIKAILADALGMHLDSFQRISVDPASLSVVRYTEHRPFVLTSNSTSGALAHLKPAKRRRGTRKKATSDAVVGGGAGPA</sequence>
<name>A0A917BD86_9ACTN</name>
<dbReference type="InterPro" id="IPR029033">
    <property type="entry name" value="His_PPase_superfam"/>
</dbReference>
<protein>
    <submittedName>
        <fullName evidence="2">Phosphoglycerate mutase</fullName>
    </submittedName>
</protein>
<dbReference type="PANTHER" id="PTHR48100">
    <property type="entry name" value="BROAD-SPECIFICITY PHOSPHATASE YOR283W-RELATED"/>
    <property type="match status" value="1"/>
</dbReference>
<dbReference type="Gene3D" id="3.40.50.1240">
    <property type="entry name" value="Phosphoglycerate mutase-like"/>
    <property type="match status" value="1"/>
</dbReference>
<dbReference type="InterPro" id="IPR022492">
    <property type="entry name" value="Phosphomutase_MSMEG4193_put"/>
</dbReference>
<dbReference type="InterPro" id="IPR013078">
    <property type="entry name" value="His_Pase_superF_clade-1"/>
</dbReference>
<feature type="region of interest" description="Disordered" evidence="1">
    <location>
        <begin position="209"/>
        <end position="232"/>
    </location>
</feature>
<dbReference type="Proteomes" id="UP000649179">
    <property type="component" value="Unassembled WGS sequence"/>
</dbReference>
<dbReference type="GO" id="GO:0005737">
    <property type="term" value="C:cytoplasm"/>
    <property type="evidence" value="ECO:0007669"/>
    <property type="project" value="TreeGrafter"/>
</dbReference>
<evidence type="ECO:0000313" key="3">
    <source>
        <dbReference type="Proteomes" id="UP000649179"/>
    </source>
</evidence>
<dbReference type="EMBL" id="BMKQ01000001">
    <property type="protein sequence ID" value="GGF34215.1"/>
    <property type="molecule type" value="Genomic_DNA"/>
</dbReference>
<dbReference type="InterPro" id="IPR050275">
    <property type="entry name" value="PGM_Phosphatase"/>
</dbReference>
<organism evidence="2 3">
    <name type="scientific">Marmoricola endophyticus</name>
    <dbReference type="NCBI Taxonomy" id="2040280"/>
    <lineage>
        <taxon>Bacteria</taxon>
        <taxon>Bacillati</taxon>
        <taxon>Actinomycetota</taxon>
        <taxon>Actinomycetes</taxon>
        <taxon>Propionibacteriales</taxon>
        <taxon>Nocardioidaceae</taxon>
        <taxon>Marmoricola</taxon>
    </lineage>
</organism>
<gene>
    <name evidence="2" type="ORF">GCM10011519_04600</name>
</gene>
<accession>A0A917BD86</accession>
<evidence type="ECO:0000256" key="1">
    <source>
        <dbReference type="SAM" id="MobiDB-lite"/>
    </source>
</evidence>
<dbReference type="SMART" id="SM00855">
    <property type="entry name" value="PGAM"/>
    <property type="match status" value="1"/>
</dbReference>
<keyword evidence="3" id="KW-1185">Reference proteome</keyword>
<reference evidence="2" key="1">
    <citation type="journal article" date="2014" name="Int. J. Syst. Evol. Microbiol.">
        <title>Complete genome sequence of Corynebacterium casei LMG S-19264T (=DSM 44701T), isolated from a smear-ripened cheese.</title>
        <authorList>
            <consortium name="US DOE Joint Genome Institute (JGI-PGF)"/>
            <person name="Walter F."/>
            <person name="Albersmeier A."/>
            <person name="Kalinowski J."/>
            <person name="Ruckert C."/>
        </authorList>
    </citation>
    <scope>NUCLEOTIDE SEQUENCE</scope>
    <source>
        <strain evidence="2">CGMCC 1.16067</strain>
    </source>
</reference>
<comment type="caution">
    <text evidence="2">The sequence shown here is derived from an EMBL/GenBank/DDBJ whole genome shotgun (WGS) entry which is preliminary data.</text>
</comment>
<dbReference type="CDD" id="cd07067">
    <property type="entry name" value="HP_PGM_like"/>
    <property type="match status" value="1"/>
</dbReference>
<dbReference type="SUPFAM" id="SSF53254">
    <property type="entry name" value="Phosphoglycerate mutase-like"/>
    <property type="match status" value="1"/>
</dbReference>
<proteinExistence type="predicted"/>
<reference evidence="2" key="2">
    <citation type="submission" date="2020-09" db="EMBL/GenBank/DDBJ databases">
        <authorList>
            <person name="Sun Q."/>
            <person name="Zhou Y."/>
        </authorList>
    </citation>
    <scope>NUCLEOTIDE SEQUENCE</scope>
    <source>
        <strain evidence="2">CGMCC 1.16067</strain>
    </source>
</reference>
<dbReference type="AlphaFoldDB" id="A0A917BD86"/>
<dbReference type="RefSeq" id="WP_188777869.1">
    <property type="nucleotide sequence ID" value="NZ_BMKQ01000001.1"/>
</dbReference>
<evidence type="ECO:0000313" key="2">
    <source>
        <dbReference type="EMBL" id="GGF34215.1"/>
    </source>
</evidence>
<feature type="compositionally biased region" description="Basic residues" evidence="1">
    <location>
        <begin position="209"/>
        <end position="218"/>
    </location>
</feature>
<dbReference type="Pfam" id="PF00300">
    <property type="entry name" value="His_Phos_1"/>
    <property type="match status" value="1"/>
</dbReference>